<dbReference type="EMBL" id="DVLW01000126">
    <property type="protein sequence ID" value="HIT94486.1"/>
    <property type="molecule type" value="Genomic_DNA"/>
</dbReference>
<evidence type="ECO:0000313" key="3">
    <source>
        <dbReference type="Proteomes" id="UP000824160"/>
    </source>
</evidence>
<comment type="caution">
    <text evidence="2">The sequence shown here is derived from an EMBL/GenBank/DDBJ whole genome shotgun (WGS) entry which is preliminary data.</text>
</comment>
<proteinExistence type="predicted"/>
<gene>
    <name evidence="2" type="ORF">IAC43_04825</name>
</gene>
<dbReference type="AlphaFoldDB" id="A0A9D1H770"/>
<sequence length="122" mass="13845">MEEWQIALLGGASASALISTVGNIILHLLQRKERREEKQSGHQKQMQDKLNAIGKGVMLLELDKIKYLGLRFIRDGGITYEDRALLHKMHDNYHKELGGNGDLDQIMEEVDELPLVPTVKKI</sequence>
<reference evidence="2" key="2">
    <citation type="journal article" date="2021" name="PeerJ">
        <title>Extensive microbial diversity within the chicken gut microbiome revealed by metagenomics and culture.</title>
        <authorList>
            <person name="Gilroy R."/>
            <person name="Ravi A."/>
            <person name="Getino M."/>
            <person name="Pursley I."/>
            <person name="Horton D.L."/>
            <person name="Alikhan N.F."/>
            <person name="Baker D."/>
            <person name="Gharbi K."/>
            <person name="Hall N."/>
            <person name="Watson M."/>
            <person name="Adriaenssens E.M."/>
            <person name="Foster-Nyarko E."/>
            <person name="Jarju S."/>
            <person name="Secka A."/>
            <person name="Antonio M."/>
            <person name="Oren A."/>
            <person name="Chaudhuri R.R."/>
            <person name="La Ragione R."/>
            <person name="Hildebrand F."/>
            <person name="Pallen M.J."/>
        </authorList>
    </citation>
    <scope>NUCLEOTIDE SEQUENCE</scope>
    <source>
        <strain evidence="2">ChiBcec7-5410</strain>
    </source>
</reference>
<evidence type="ECO:0000313" key="2">
    <source>
        <dbReference type="EMBL" id="HIT94486.1"/>
    </source>
</evidence>
<keyword evidence="1" id="KW-0472">Membrane</keyword>
<accession>A0A9D1H770</accession>
<keyword evidence="1" id="KW-0812">Transmembrane</keyword>
<organism evidence="2 3">
    <name type="scientific">Candidatus Faecivivens stercoripullorum</name>
    <dbReference type="NCBI Taxonomy" id="2840805"/>
    <lineage>
        <taxon>Bacteria</taxon>
        <taxon>Bacillati</taxon>
        <taxon>Bacillota</taxon>
        <taxon>Clostridia</taxon>
        <taxon>Eubacteriales</taxon>
        <taxon>Oscillospiraceae</taxon>
        <taxon>Oscillospiraceae incertae sedis</taxon>
        <taxon>Candidatus Faecivivens</taxon>
    </lineage>
</organism>
<dbReference type="Proteomes" id="UP000824160">
    <property type="component" value="Unassembled WGS sequence"/>
</dbReference>
<keyword evidence="1" id="KW-1133">Transmembrane helix</keyword>
<reference evidence="2" key="1">
    <citation type="submission" date="2020-10" db="EMBL/GenBank/DDBJ databases">
        <authorList>
            <person name="Gilroy R."/>
        </authorList>
    </citation>
    <scope>NUCLEOTIDE SEQUENCE</scope>
    <source>
        <strain evidence="2">ChiBcec7-5410</strain>
    </source>
</reference>
<evidence type="ECO:0000256" key="1">
    <source>
        <dbReference type="SAM" id="Phobius"/>
    </source>
</evidence>
<feature type="transmembrane region" description="Helical" evidence="1">
    <location>
        <begin position="6"/>
        <end position="29"/>
    </location>
</feature>
<name>A0A9D1H770_9FIRM</name>
<protein>
    <submittedName>
        <fullName evidence="2">Uncharacterized protein</fullName>
    </submittedName>
</protein>